<proteinExistence type="predicted"/>
<gene>
    <name evidence="2" type="ORF">JGU71_03290</name>
</gene>
<accession>A0A934NMH3</accession>
<dbReference type="InterPro" id="IPR046198">
    <property type="entry name" value="DUF6230"/>
</dbReference>
<dbReference type="EMBL" id="JAEMNV010000001">
    <property type="protein sequence ID" value="MBJ8337902.1"/>
    <property type="molecule type" value="Genomic_DNA"/>
</dbReference>
<evidence type="ECO:0000313" key="3">
    <source>
        <dbReference type="Proteomes" id="UP000655868"/>
    </source>
</evidence>
<sequence length="225" mass="22841">MQKADRGHTRWRQSLMLFIPALLGVGALTVMTIQGVLPLNLALSGQDFKLASNGAAVATQGLSAYPSTIEMKDGSHAPVLMAAIPEAELADGICISLVLTFPLIGTNTLQINTDGEATVKDLQAAAELMAIKGVALNAATSDGNAPAKDGSNVKDPVAINKDASDLDGISGGTPGSIGIDAPGVVRMAQLQATAKGATISGTAKLNGIGIPKIGRGRGTEHGECY</sequence>
<organism evidence="2 3">
    <name type="scientific">Antrihabitans stalagmiti</name>
    <dbReference type="NCBI Taxonomy" id="2799499"/>
    <lineage>
        <taxon>Bacteria</taxon>
        <taxon>Bacillati</taxon>
        <taxon>Actinomycetota</taxon>
        <taxon>Actinomycetes</taxon>
        <taxon>Mycobacteriales</taxon>
        <taxon>Nocardiaceae</taxon>
        <taxon>Antrihabitans</taxon>
    </lineage>
</organism>
<comment type="caution">
    <text evidence="2">The sequence shown here is derived from an EMBL/GenBank/DDBJ whole genome shotgun (WGS) entry which is preliminary data.</text>
</comment>
<keyword evidence="1" id="KW-0472">Membrane</keyword>
<evidence type="ECO:0008006" key="4">
    <source>
        <dbReference type="Google" id="ProtNLM"/>
    </source>
</evidence>
<evidence type="ECO:0000256" key="1">
    <source>
        <dbReference type="SAM" id="Phobius"/>
    </source>
</evidence>
<feature type="transmembrane region" description="Helical" evidence="1">
    <location>
        <begin position="15"/>
        <end position="37"/>
    </location>
</feature>
<evidence type="ECO:0000313" key="2">
    <source>
        <dbReference type="EMBL" id="MBJ8337902.1"/>
    </source>
</evidence>
<keyword evidence="1" id="KW-0812">Transmembrane</keyword>
<reference evidence="2" key="1">
    <citation type="submission" date="2020-12" db="EMBL/GenBank/DDBJ databases">
        <title>Antrihabitans popcorni sp. nov. and Antrihabitans auranticaus sp. nov., isolated from a larva cave.</title>
        <authorList>
            <person name="Lee S.D."/>
            <person name="Kim I.S."/>
        </authorList>
    </citation>
    <scope>NUCLEOTIDE SEQUENCE</scope>
    <source>
        <strain evidence="2">YC3-6</strain>
    </source>
</reference>
<keyword evidence="1" id="KW-1133">Transmembrane helix</keyword>
<name>A0A934NMH3_9NOCA</name>
<dbReference type="Proteomes" id="UP000655868">
    <property type="component" value="Unassembled WGS sequence"/>
</dbReference>
<keyword evidence="3" id="KW-1185">Reference proteome</keyword>
<dbReference type="Pfam" id="PF19741">
    <property type="entry name" value="DUF6230"/>
    <property type="match status" value="1"/>
</dbReference>
<protein>
    <recommendedName>
        <fullName evidence="4">Cholesterol esterase</fullName>
    </recommendedName>
</protein>
<dbReference type="AlphaFoldDB" id="A0A934NMH3"/>